<reference evidence="1 2" key="1">
    <citation type="submission" date="2021-06" db="EMBL/GenBank/DDBJ databases">
        <title>Complete genome sequence of vB_EcoP_SU7, a Podoviridae coliphage with C3 morphotype.</title>
        <authorList>
            <person name="Koonjan S."/>
            <person name="Cooper C.J."/>
            <person name="Nilsson A.S."/>
        </authorList>
    </citation>
    <scope>NUCLEOTIDE SEQUENCE [LARGE SCALE GENOMIC DNA]</scope>
</reference>
<evidence type="ECO:0000313" key="2">
    <source>
        <dbReference type="Proteomes" id="UP000693883"/>
    </source>
</evidence>
<name>A0A8F3C9C2_9CAUD</name>
<accession>A0A8F3C9C2</accession>
<evidence type="ECO:0000313" key="1">
    <source>
        <dbReference type="EMBL" id="QWY14164.1"/>
    </source>
</evidence>
<keyword evidence="2" id="KW-1185">Reference proteome</keyword>
<dbReference type="EMBL" id="MZ342906">
    <property type="protein sequence ID" value="QWY14164.1"/>
    <property type="molecule type" value="Genomic_DNA"/>
</dbReference>
<sequence>MIDIKTEVKYNPKLNFDAWAKLILEISLQDVGYTQVTCTAKVPTQGLRPWKGESVVDVIKEMVKRCATQYGGALEGRHFYYTRKQESTQYETFIEVNLFVVEK</sequence>
<protein>
    <submittedName>
        <fullName evidence="1">Uncharacterized protein</fullName>
    </submittedName>
</protein>
<dbReference type="Proteomes" id="UP000693883">
    <property type="component" value="Segment"/>
</dbReference>
<gene>
    <name evidence="1" type="ORF">SU7_48</name>
</gene>
<organism evidence="1 2">
    <name type="scientific">Escherichia phage vB_EcoP_SU7</name>
    <dbReference type="NCBI Taxonomy" id="2849626"/>
    <lineage>
        <taxon>Viruses</taxon>
        <taxon>Duplodnaviria</taxon>
        <taxon>Heunggongvirae</taxon>
        <taxon>Uroviricota</taxon>
        <taxon>Caudoviricetes</taxon>
        <taxon>Mktvariviridae</taxon>
        <taxon>Gordonclarkvirinae</taxon>
        <taxon>Suseptimavirus</taxon>
        <taxon>Suseptimavirus SU7</taxon>
    </lineage>
</organism>
<proteinExistence type="predicted"/>